<sequence length="446" mass="48540">MRAQGKSNPSLWWQLSWQLSIVVAAMIAVVIIGLCIYGVTVVSPGIGLLDNLPATLDESLSLDPQKGLIITEGPALRALQAENQKLWFVASTLDGRAVTYGNVPAVYAELSRYVHMMTDADIRGGTGISEVALAETIDTALGPIRVMFGGSSHVRASFLTLLVGTAPIYIPLLAVILPAVFFSVPRIVRRALAGLSSVVKKAPEIDPRQPGSKLPVEDVPREVVPLILSFNSILERLEEQFRARQRFLIDAAHELRTPIAIMQTRIEGLPGPEQQRLMEDVARLGETAEQLLAFERNDQVNDRRETVDLVEIARTVVADLAPLAISAGYDISFETQVSHHEMQGNPFALPRAISNIVRNAIDHGGNRGMIHVAVLASGEIAISDEGQGIAEDQQERIFEPFYRVTPRSTGAGLGLSLVKQIIANHNGEIILESTAFGSTFRLRFSP</sequence>
<evidence type="ECO:0000256" key="3">
    <source>
        <dbReference type="ARBA" id="ARBA00012438"/>
    </source>
</evidence>
<dbReference type="Pfam" id="PF02518">
    <property type="entry name" value="HATPase_c"/>
    <property type="match status" value="1"/>
</dbReference>
<dbReference type="RefSeq" id="WP_082184776.1">
    <property type="nucleotide sequence ID" value="NZ_CP048635.1"/>
</dbReference>
<dbReference type="InterPro" id="IPR005467">
    <property type="entry name" value="His_kinase_dom"/>
</dbReference>
<evidence type="ECO:0000256" key="1">
    <source>
        <dbReference type="ARBA" id="ARBA00000085"/>
    </source>
</evidence>
<keyword evidence="4" id="KW-0597">Phosphoprotein</keyword>
<protein>
    <recommendedName>
        <fullName evidence="3">histidine kinase</fullName>
        <ecNumber evidence="3">2.7.13.3</ecNumber>
    </recommendedName>
</protein>
<keyword evidence="8 11" id="KW-1133">Transmembrane helix</keyword>
<dbReference type="PRINTS" id="PR00344">
    <property type="entry name" value="BCTRLSENSOR"/>
</dbReference>
<evidence type="ECO:0000259" key="13">
    <source>
        <dbReference type="PROSITE" id="PS50885"/>
    </source>
</evidence>
<accession>A0A7L5BQK6</accession>
<reference evidence="14 15" key="1">
    <citation type="submission" date="2020-02" db="EMBL/GenBank/DDBJ databases">
        <title>Plant-Promoting Endophytic Bacterium Rhizobium oryzihabitans sp. nov., Isolated from the Root of Rice.</title>
        <authorList>
            <person name="zhao J."/>
            <person name="Zhang G."/>
        </authorList>
    </citation>
    <scope>NUCLEOTIDE SEQUENCE [LARGE SCALE GENOMIC DNA]</scope>
    <source>
        <strain evidence="14 15">M15</strain>
    </source>
</reference>
<feature type="domain" description="HAMP" evidence="13">
    <location>
        <begin position="189"/>
        <end position="242"/>
    </location>
</feature>
<keyword evidence="5" id="KW-0808">Transferase</keyword>
<dbReference type="SUPFAM" id="SSF55874">
    <property type="entry name" value="ATPase domain of HSP90 chaperone/DNA topoisomerase II/histidine kinase"/>
    <property type="match status" value="1"/>
</dbReference>
<evidence type="ECO:0000256" key="8">
    <source>
        <dbReference type="ARBA" id="ARBA00022989"/>
    </source>
</evidence>
<dbReference type="Pfam" id="PF00512">
    <property type="entry name" value="HisKA"/>
    <property type="match status" value="1"/>
</dbReference>
<evidence type="ECO:0000313" key="15">
    <source>
        <dbReference type="Proteomes" id="UP000464865"/>
    </source>
</evidence>
<dbReference type="EC" id="2.7.13.3" evidence="3"/>
<evidence type="ECO:0000256" key="4">
    <source>
        <dbReference type="ARBA" id="ARBA00022553"/>
    </source>
</evidence>
<dbReference type="PANTHER" id="PTHR45436:SF15">
    <property type="entry name" value="SENSOR HISTIDINE KINASE CUSS"/>
    <property type="match status" value="1"/>
</dbReference>
<dbReference type="SUPFAM" id="SSF47384">
    <property type="entry name" value="Homodimeric domain of signal transducing histidine kinase"/>
    <property type="match status" value="1"/>
</dbReference>
<keyword evidence="7 14" id="KW-0418">Kinase</keyword>
<dbReference type="InterPro" id="IPR004358">
    <property type="entry name" value="Sig_transdc_His_kin-like_C"/>
</dbReference>
<dbReference type="AlphaFoldDB" id="A0A7L5BQK6"/>
<dbReference type="Gene3D" id="1.10.287.130">
    <property type="match status" value="1"/>
</dbReference>
<feature type="transmembrane region" description="Helical" evidence="11">
    <location>
        <begin position="21"/>
        <end position="42"/>
    </location>
</feature>
<feature type="transmembrane region" description="Helical" evidence="11">
    <location>
        <begin position="156"/>
        <end position="182"/>
    </location>
</feature>
<evidence type="ECO:0000256" key="2">
    <source>
        <dbReference type="ARBA" id="ARBA00004141"/>
    </source>
</evidence>
<proteinExistence type="predicted"/>
<dbReference type="SMART" id="SM00387">
    <property type="entry name" value="HATPase_c"/>
    <property type="match status" value="1"/>
</dbReference>
<dbReference type="InterPro" id="IPR003661">
    <property type="entry name" value="HisK_dim/P_dom"/>
</dbReference>
<evidence type="ECO:0000256" key="11">
    <source>
        <dbReference type="SAM" id="Phobius"/>
    </source>
</evidence>
<dbReference type="InterPro" id="IPR036097">
    <property type="entry name" value="HisK_dim/P_sf"/>
</dbReference>
<feature type="domain" description="Histidine kinase" evidence="12">
    <location>
        <begin position="250"/>
        <end position="446"/>
    </location>
</feature>
<comment type="subcellular location">
    <subcellularLocation>
        <location evidence="2">Membrane</location>
        <topology evidence="2">Multi-pass membrane protein</topology>
    </subcellularLocation>
</comment>
<organism evidence="14 15">
    <name type="scientific">Rhizobium oryzihabitans</name>
    <dbReference type="NCBI Taxonomy" id="2267833"/>
    <lineage>
        <taxon>Bacteria</taxon>
        <taxon>Pseudomonadati</taxon>
        <taxon>Pseudomonadota</taxon>
        <taxon>Alphaproteobacteria</taxon>
        <taxon>Hyphomicrobiales</taxon>
        <taxon>Rhizobiaceae</taxon>
        <taxon>Rhizobium/Agrobacterium group</taxon>
        <taxon>Rhizobium</taxon>
    </lineage>
</organism>
<evidence type="ECO:0000256" key="9">
    <source>
        <dbReference type="ARBA" id="ARBA00023012"/>
    </source>
</evidence>
<keyword evidence="15" id="KW-1185">Reference proteome</keyword>
<dbReference type="PROSITE" id="PS50885">
    <property type="entry name" value="HAMP"/>
    <property type="match status" value="1"/>
</dbReference>
<dbReference type="KEGG" id="roy:G3A56_25010"/>
<dbReference type="CDD" id="cd00082">
    <property type="entry name" value="HisKA"/>
    <property type="match status" value="1"/>
</dbReference>
<keyword evidence="10 11" id="KW-0472">Membrane</keyword>
<dbReference type="PANTHER" id="PTHR45436">
    <property type="entry name" value="SENSOR HISTIDINE KINASE YKOH"/>
    <property type="match status" value="1"/>
</dbReference>
<dbReference type="EMBL" id="CP048635">
    <property type="protein sequence ID" value="QIB41043.1"/>
    <property type="molecule type" value="Genomic_DNA"/>
</dbReference>
<dbReference type="GO" id="GO:0000155">
    <property type="term" value="F:phosphorelay sensor kinase activity"/>
    <property type="evidence" value="ECO:0007669"/>
    <property type="project" value="InterPro"/>
</dbReference>
<dbReference type="InterPro" id="IPR050428">
    <property type="entry name" value="TCS_sensor_his_kinase"/>
</dbReference>
<dbReference type="Gene3D" id="3.30.565.10">
    <property type="entry name" value="Histidine kinase-like ATPase, C-terminal domain"/>
    <property type="match status" value="1"/>
</dbReference>
<dbReference type="CDD" id="cd00075">
    <property type="entry name" value="HATPase"/>
    <property type="match status" value="1"/>
</dbReference>
<dbReference type="InterPro" id="IPR003660">
    <property type="entry name" value="HAMP_dom"/>
</dbReference>
<name>A0A7L5BQK6_9HYPH</name>
<dbReference type="GO" id="GO:0005886">
    <property type="term" value="C:plasma membrane"/>
    <property type="evidence" value="ECO:0007669"/>
    <property type="project" value="TreeGrafter"/>
</dbReference>
<evidence type="ECO:0000256" key="5">
    <source>
        <dbReference type="ARBA" id="ARBA00022679"/>
    </source>
</evidence>
<evidence type="ECO:0000256" key="6">
    <source>
        <dbReference type="ARBA" id="ARBA00022692"/>
    </source>
</evidence>
<keyword evidence="6 11" id="KW-0812">Transmembrane</keyword>
<comment type="catalytic activity">
    <reaction evidence="1">
        <text>ATP + protein L-histidine = ADP + protein N-phospho-L-histidine.</text>
        <dbReference type="EC" id="2.7.13.3"/>
    </reaction>
</comment>
<dbReference type="InterPro" id="IPR003594">
    <property type="entry name" value="HATPase_dom"/>
</dbReference>
<dbReference type="Proteomes" id="UP000464865">
    <property type="component" value="Chromosome M15-12"/>
</dbReference>
<gene>
    <name evidence="14" type="ORF">G3A56_25010</name>
</gene>
<evidence type="ECO:0000313" key="14">
    <source>
        <dbReference type="EMBL" id="QIB41043.1"/>
    </source>
</evidence>
<dbReference type="SMART" id="SM00388">
    <property type="entry name" value="HisKA"/>
    <property type="match status" value="1"/>
</dbReference>
<dbReference type="InterPro" id="IPR036890">
    <property type="entry name" value="HATPase_C_sf"/>
</dbReference>
<evidence type="ECO:0000256" key="10">
    <source>
        <dbReference type="ARBA" id="ARBA00023136"/>
    </source>
</evidence>
<evidence type="ECO:0000256" key="7">
    <source>
        <dbReference type="ARBA" id="ARBA00022777"/>
    </source>
</evidence>
<keyword evidence="9" id="KW-0902">Two-component regulatory system</keyword>
<dbReference type="PROSITE" id="PS50109">
    <property type="entry name" value="HIS_KIN"/>
    <property type="match status" value="1"/>
</dbReference>
<evidence type="ECO:0000259" key="12">
    <source>
        <dbReference type="PROSITE" id="PS50109"/>
    </source>
</evidence>